<proteinExistence type="predicted"/>
<comment type="caution">
    <text evidence="2">The sequence shown here is derived from an EMBL/GenBank/DDBJ whole genome shotgun (WGS) entry which is preliminary data.</text>
</comment>
<dbReference type="AlphaFoldDB" id="A0AAV9HVX1"/>
<protein>
    <recommendedName>
        <fullName evidence="4">3-carboxymuconate cyclase</fullName>
    </recommendedName>
</protein>
<reference evidence="2" key="1">
    <citation type="journal article" date="2023" name="Mol. Phylogenet. Evol.">
        <title>Genome-scale phylogeny and comparative genomics of the fungal order Sordariales.</title>
        <authorList>
            <person name="Hensen N."/>
            <person name="Bonometti L."/>
            <person name="Westerberg I."/>
            <person name="Brannstrom I.O."/>
            <person name="Guillou S."/>
            <person name="Cros-Aarteil S."/>
            <person name="Calhoun S."/>
            <person name="Haridas S."/>
            <person name="Kuo A."/>
            <person name="Mondo S."/>
            <person name="Pangilinan J."/>
            <person name="Riley R."/>
            <person name="LaButti K."/>
            <person name="Andreopoulos B."/>
            <person name="Lipzen A."/>
            <person name="Chen C."/>
            <person name="Yan M."/>
            <person name="Daum C."/>
            <person name="Ng V."/>
            <person name="Clum A."/>
            <person name="Steindorff A."/>
            <person name="Ohm R.A."/>
            <person name="Martin F."/>
            <person name="Silar P."/>
            <person name="Natvig D.O."/>
            <person name="Lalanne C."/>
            <person name="Gautier V."/>
            <person name="Ament-Velasquez S.L."/>
            <person name="Kruys A."/>
            <person name="Hutchinson M.I."/>
            <person name="Powell A.J."/>
            <person name="Barry K."/>
            <person name="Miller A.N."/>
            <person name="Grigoriev I.V."/>
            <person name="Debuchy R."/>
            <person name="Gladieux P."/>
            <person name="Hiltunen Thoren M."/>
            <person name="Johannesson H."/>
        </authorList>
    </citation>
    <scope>NUCLEOTIDE SEQUENCE</scope>
    <source>
        <strain evidence="2">PSN324</strain>
    </source>
</reference>
<evidence type="ECO:0000256" key="1">
    <source>
        <dbReference type="SAM" id="SignalP"/>
    </source>
</evidence>
<organism evidence="2 3">
    <name type="scientific">Cladorrhinum samala</name>
    <dbReference type="NCBI Taxonomy" id="585594"/>
    <lineage>
        <taxon>Eukaryota</taxon>
        <taxon>Fungi</taxon>
        <taxon>Dikarya</taxon>
        <taxon>Ascomycota</taxon>
        <taxon>Pezizomycotina</taxon>
        <taxon>Sordariomycetes</taxon>
        <taxon>Sordariomycetidae</taxon>
        <taxon>Sordariales</taxon>
        <taxon>Podosporaceae</taxon>
        <taxon>Cladorrhinum</taxon>
    </lineage>
</organism>
<gene>
    <name evidence="2" type="ORF">QBC42DRAFT_344320</name>
</gene>
<feature type="signal peptide" evidence="1">
    <location>
        <begin position="1"/>
        <end position="18"/>
    </location>
</feature>
<dbReference type="Proteomes" id="UP001321749">
    <property type="component" value="Unassembled WGS sequence"/>
</dbReference>
<dbReference type="SUPFAM" id="SSF63829">
    <property type="entry name" value="Calcium-dependent phosphotriesterase"/>
    <property type="match status" value="1"/>
</dbReference>
<dbReference type="Gene3D" id="2.130.10.10">
    <property type="entry name" value="YVTN repeat-like/Quinoprotein amine dehydrogenase"/>
    <property type="match status" value="1"/>
</dbReference>
<feature type="chain" id="PRO_5043597444" description="3-carboxymuconate cyclase" evidence="1">
    <location>
        <begin position="19"/>
        <end position="425"/>
    </location>
</feature>
<dbReference type="EMBL" id="MU864944">
    <property type="protein sequence ID" value="KAK4464847.1"/>
    <property type="molecule type" value="Genomic_DNA"/>
</dbReference>
<evidence type="ECO:0008006" key="4">
    <source>
        <dbReference type="Google" id="ProtNLM"/>
    </source>
</evidence>
<keyword evidence="3" id="KW-1185">Reference proteome</keyword>
<name>A0AAV9HVX1_9PEZI</name>
<reference evidence="2" key="2">
    <citation type="submission" date="2023-06" db="EMBL/GenBank/DDBJ databases">
        <authorList>
            <consortium name="Lawrence Berkeley National Laboratory"/>
            <person name="Mondo S.J."/>
            <person name="Hensen N."/>
            <person name="Bonometti L."/>
            <person name="Westerberg I."/>
            <person name="Brannstrom I.O."/>
            <person name="Guillou S."/>
            <person name="Cros-Aarteil S."/>
            <person name="Calhoun S."/>
            <person name="Haridas S."/>
            <person name="Kuo A."/>
            <person name="Pangilinan J."/>
            <person name="Riley R."/>
            <person name="Labutti K."/>
            <person name="Andreopoulos B."/>
            <person name="Lipzen A."/>
            <person name="Chen C."/>
            <person name="Yanf M."/>
            <person name="Daum C."/>
            <person name="Ng V."/>
            <person name="Clum A."/>
            <person name="Steindorff A."/>
            <person name="Ohm R."/>
            <person name="Martin F."/>
            <person name="Silar P."/>
            <person name="Natvig D."/>
            <person name="Lalanne C."/>
            <person name="Gautier V."/>
            <person name="Ament-Velasquez S.L."/>
            <person name="Kruys A."/>
            <person name="Hutchinson M.I."/>
            <person name="Powell A.J."/>
            <person name="Barry K."/>
            <person name="Miller A.N."/>
            <person name="Grigoriev I.V."/>
            <person name="Debuchy R."/>
            <person name="Gladieux P."/>
            <person name="Thoren M.H."/>
            <person name="Johannesson H."/>
        </authorList>
    </citation>
    <scope>NUCLEOTIDE SEQUENCE</scope>
    <source>
        <strain evidence="2">PSN324</strain>
    </source>
</reference>
<sequence>MKFSISSSIFLVAASASAAAVRRQSCGGTPMSSSKALYFLDNNPAGSSIVALKIAEDGTLSDPVRTSTGGSGSIGLTADGPAQIDSLFSQDSVVVSGNNLFTINAGSNTLSHFLISPSNPQNLTLAGDPVPTGGTFPNSVAFSPKLNMVCVLHTGAPSPGVMCFRLDPATNALTPQGCGIVPLPSISSAQTQSPPTGPANTASDILFNPDATALFATVKGNGADSPSGSVFTFPVNPEDGSLGPAVESKPEGLQLEFSMTFLNSSSAVITDPSFGAALVGIEMTTEAGGAVAAGPGPEVKLARRTEIENQTAICWSVYSNSRQEIYISDTGSPDITVLDAGDGSVKRVIAGPEGAVGSLDSVLLGGKLYVLQAASGISVLDVDAAGLGENGEGAAGQVVQSLDLSGLGERSGWMGMAAYRGEEEE</sequence>
<accession>A0AAV9HVX1</accession>
<keyword evidence="1" id="KW-0732">Signal</keyword>
<evidence type="ECO:0000313" key="2">
    <source>
        <dbReference type="EMBL" id="KAK4464847.1"/>
    </source>
</evidence>
<evidence type="ECO:0000313" key="3">
    <source>
        <dbReference type="Proteomes" id="UP001321749"/>
    </source>
</evidence>
<dbReference type="InterPro" id="IPR015943">
    <property type="entry name" value="WD40/YVTN_repeat-like_dom_sf"/>
</dbReference>